<proteinExistence type="inferred from homology"/>
<dbReference type="STRING" id="203124.Tery_3800"/>
<comment type="similarity">
    <text evidence="1">Belongs to the ycf20 family.</text>
</comment>
<dbReference type="KEGG" id="ter:Tery_3800"/>
<dbReference type="InterPro" id="IPR007572">
    <property type="entry name" value="Uncharacterised_Ycf20"/>
</dbReference>
<dbReference type="AlphaFoldDB" id="Q10Y29"/>
<reference evidence="3" key="1">
    <citation type="submission" date="2006-06" db="EMBL/GenBank/DDBJ databases">
        <title>Complete sequence of Trichodesmium erythraeum IMS101.</title>
        <authorList>
            <consortium name="US DOE Joint Genome Institute"/>
            <person name="Copeland A."/>
            <person name="Lucas S."/>
            <person name="Lapidus A."/>
            <person name="Barry K."/>
            <person name="Detter J.C."/>
            <person name="Glavina del Rio T."/>
            <person name="Hammon N."/>
            <person name="Israni S."/>
            <person name="Dalin E."/>
            <person name="Tice H."/>
            <person name="Pitluck S."/>
            <person name="Kiss H."/>
            <person name="Munk A.C."/>
            <person name="Brettin T."/>
            <person name="Bruce D."/>
            <person name="Han C."/>
            <person name="Tapia R."/>
            <person name="Gilna P."/>
            <person name="Schmutz J."/>
            <person name="Larimer F."/>
            <person name="Land M."/>
            <person name="Hauser L."/>
            <person name="Kyrpides N."/>
            <person name="Kim E."/>
            <person name="Richardson P."/>
        </authorList>
    </citation>
    <scope>NUCLEOTIDE SEQUENCE [LARGE SCALE GENOMIC DNA]</scope>
    <source>
        <strain evidence="3">IMS101</strain>
    </source>
</reference>
<keyword evidence="2" id="KW-0472">Membrane</keyword>
<name>Q10Y29_TRIEI</name>
<evidence type="ECO:0000256" key="1">
    <source>
        <dbReference type="ARBA" id="ARBA00009846"/>
    </source>
</evidence>
<evidence type="ECO:0000256" key="2">
    <source>
        <dbReference type="SAM" id="Phobius"/>
    </source>
</evidence>
<feature type="transmembrane region" description="Helical" evidence="2">
    <location>
        <begin position="81"/>
        <end position="102"/>
    </location>
</feature>
<sequence>MQSTRLNRLFNVILKRFEQWLVNPWRRISILLISLLFGNFAASAVSTIAGQEGYLDVLYTLACLFITEALNWLVYGRRGKVARFLIIDILNSLKIGFIYGLFLEAFKLGS</sequence>
<dbReference type="HOGENOM" id="CLU_090160_3_0_3"/>
<keyword evidence="2" id="KW-1133">Transmembrane helix</keyword>
<accession>Q10Y29</accession>
<dbReference type="RefSeq" id="WP_011613175.1">
    <property type="nucleotide sequence ID" value="NC_008312.1"/>
</dbReference>
<evidence type="ECO:0000313" key="3">
    <source>
        <dbReference type="EMBL" id="ABG52845.1"/>
    </source>
</evidence>
<organism evidence="3">
    <name type="scientific">Trichodesmium erythraeum (strain IMS101)</name>
    <dbReference type="NCBI Taxonomy" id="203124"/>
    <lineage>
        <taxon>Bacteria</taxon>
        <taxon>Bacillati</taxon>
        <taxon>Cyanobacteriota</taxon>
        <taxon>Cyanophyceae</taxon>
        <taxon>Oscillatoriophycideae</taxon>
        <taxon>Oscillatoriales</taxon>
        <taxon>Microcoleaceae</taxon>
        <taxon>Trichodesmium</taxon>
    </lineage>
</organism>
<feature type="transmembrane region" description="Helical" evidence="2">
    <location>
        <begin position="30"/>
        <end position="51"/>
    </location>
</feature>
<dbReference type="Pfam" id="PF04483">
    <property type="entry name" value="DUF565"/>
    <property type="match status" value="1"/>
</dbReference>
<protein>
    <recommendedName>
        <fullName evidence="4">DUF565 domain-containing protein</fullName>
    </recommendedName>
</protein>
<dbReference type="PANTHER" id="PTHR33787:SF5">
    <property type="entry name" value="YCF20-LIKE PROTEIN"/>
    <property type="match status" value="1"/>
</dbReference>
<gene>
    <name evidence="3" type="ordered locus">Tery_3800</name>
</gene>
<evidence type="ECO:0008006" key="4">
    <source>
        <dbReference type="Google" id="ProtNLM"/>
    </source>
</evidence>
<dbReference type="eggNOG" id="ENOG5032RRW">
    <property type="taxonomic scope" value="Bacteria"/>
</dbReference>
<dbReference type="EMBL" id="CP000393">
    <property type="protein sequence ID" value="ABG52845.1"/>
    <property type="molecule type" value="Genomic_DNA"/>
</dbReference>
<keyword evidence="2" id="KW-0812">Transmembrane</keyword>
<feature type="transmembrane region" description="Helical" evidence="2">
    <location>
        <begin position="57"/>
        <end position="74"/>
    </location>
</feature>
<dbReference type="OrthoDB" id="424985at2"/>
<dbReference type="PANTHER" id="PTHR33787">
    <property type="match status" value="1"/>
</dbReference>